<dbReference type="Proteomes" id="UP000199470">
    <property type="component" value="Unassembled WGS sequence"/>
</dbReference>
<sequence>MSTIGSCPPILATPLSLAESSSTTTHAAAAAPMSASAAPPSHANIHAGRGTFQHMLSAAANPGGETNAGANAGIQSKWTKGHWAALLTQKERTASSEANKRKFWNAYETAAGPAVTTSRGSRPSPGKDLATVVSDGRALLNRLDELAAMPDTPPQLKAFRGMGRAEANSIMAWTEQKDEIEAFVKNGGAIVEGGPELDGAPLSRHLKSGNRIIPIGAHIGGLEQAKTYDKGDDPVIMEFKLKPGADELLFNHQYMALAREGSGATSSLATIAKRDGNYYQKATANEGNLPGYIGMKNEARGDFSLSVGGNEPTKLLFQLFIESVSLVDNEGRPAT</sequence>
<gene>
    <name evidence="1" type="ORF">SAMN02982985_05928</name>
</gene>
<accession>A0A1I4V6I7</accession>
<evidence type="ECO:0000313" key="1">
    <source>
        <dbReference type="EMBL" id="SFM96775.1"/>
    </source>
</evidence>
<organism evidence="1 2">
    <name type="scientific">Rugamonas rubra</name>
    <dbReference type="NCBI Taxonomy" id="758825"/>
    <lineage>
        <taxon>Bacteria</taxon>
        <taxon>Pseudomonadati</taxon>
        <taxon>Pseudomonadota</taxon>
        <taxon>Betaproteobacteria</taxon>
        <taxon>Burkholderiales</taxon>
        <taxon>Oxalobacteraceae</taxon>
        <taxon>Telluria group</taxon>
        <taxon>Rugamonas</taxon>
    </lineage>
</organism>
<reference evidence="1 2" key="1">
    <citation type="submission" date="2016-10" db="EMBL/GenBank/DDBJ databases">
        <authorList>
            <person name="de Groot N.N."/>
        </authorList>
    </citation>
    <scope>NUCLEOTIDE SEQUENCE [LARGE SCALE GENOMIC DNA]</scope>
    <source>
        <strain evidence="1 2">ATCC 43154</strain>
    </source>
</reference>
<proteinExistence type="predicted"/>
<evidence type="ECO:0000313" key="2">
    <source>
        <dbReference type="Proteomes" id="UP000199470"/>
    </source>
</evidence>
<keyword evidence="2" id="KW-1185">Reference proteome</keyword>
<protein>
    <submittedName>
        <fullName evidence="1">Uncharacterized protein</fullName>
    </submittedName>
</protein>
<dbReference type="AlphaFoldDB" id="A0A1I4V6I7"/>
<dbReference type="EMBL" id="FOTW01000077">
    <property type="protein sequence ID" value="SFM96775.1"/>
    <property type="molecule type" value="Genomic_DNA"/>
</dbReference>
<name>A0A1I4V6I7_9BURK</name>